<feature type="region of interest" description="Disordered" evidence="1">
    <location>
        <begin position="54"/>
        <end position="78"/>
    </location>
</feature>
<evidence type="ECO:0000313" key="2">
    <source>
        <dbReference type="EMBL" id="ODH17059.1"/>
    </source>
</evidence>
<reference evidence="2 3" key="1">
    <citation type="submission" date="2016-06" db="EMBL/GenBank/DDBJ databases">
        <authorList>
            <person name="Kjaerup R.B."/>
            <person name="Dalgaard T.S."/>
            <person name="Juul-Madsen H.R."/>
        </authorList>
    </citation>
    <scope>NUCLEOTIDE SEQUENCE [LARGE SCALE GENOMIC DNA]</scope>
    <source>
        <strain evidence="2 3">Pb300</strain>
    </source>
</reference>
<dbReference type="Pfam" id="PF12855">
    <property type="entry name" value="Ecl1"/>
    <property type="match status" value="1"/>
</dbReference>
<dbReference type="AlphaFoldDB" id="A0A1D2J7X7"/>
<proteinExistence type="predicted"/>
<sequence>MTQYQHHPTFPYPLPSDHPPYLLHFYLSHKRHLPSTACNAKQPRPSLTRQRLARPLAAKSPLPPPVSPRSRKLPRRPPVAVQTVAPEDKEQHLSMATPFLQFCATCERQIMIPSDSILYCSESCRRKDASKSLEITSQKSTCGTMPPIISGSWPKCSPSSPTKAKAKAKAKVNAKAITVPTSTSNRTSCSLPSVRTPTTHDDRISDLDPTEWKPSCKRIHSSSNSIISSEAYRYLSLFQKAEPLALVTDNGSSGSTRPVPVSDGSSTSISTTGQGTVPSLAHSPTTSATSSVLNSPTETVSYAPPHPFPPSHAALLLPEPSQEHRQSLSPLVSRLNSSSGTGSGISRDLDLVTVPYIADPNDDGLSAENGKKTAAAAFIS</sequence>
<protein>
    <recommendedName>
        <fullName evidence="4">Life-span regulatory factor domain-containing protein</fullName>
    </recommendedName>
</protein>
<evidence type="ECO:0000256" key="1">
    <source>
        <dbReference type="SAM" id="MobiDB-lite"/>
    </source>
</evidence>
<dbReference type="EMBL" id="LZYO01000330">
    <property type="protein sequence ID" value="ODH17059.1"/>
    <property type="molecule type" value="Genomic_DNA"/>
</dbReference>
<feature type="region of interest" description="Disordered" evidence="1">
    <location>
        <begin position="249"/>
        <end position="299"/>
    </location>
</feature>
<accession>A0A1D2J7X7</accession>
<gene>
    <name evidence="2" type="ORF">ACO22_06304</name>
</gene>
<dbReference type="InterPro" id="IPR024368">
    <property type="entry name" value="Ecl1/2/3"/>
</dbReference>
<organism evidence="2 3">
    <name type="scientific">Paracoccidioides brasiliensis</name>
    <dbReference type="NCBI Taxonomy" id="121759"/>
    <lineage>
        <taxon>Eukaryota</taxon>
        <taxon>Fungi</taxon>
        <taxon>Dikarya</taxon>
        <taxon>Ascomycota</taxon>
        <taxon>Pezizomycotina</taxon>
        <taxon>Eurotiomycetes</taxon>
        <taxon>Eurotiomycetidae</taxon>
        <taxon>Onygenales</taxon>
        <taxon>Ajellomycetaceae</taxon>
        <taxon>Paracoccidioides</taxon>
    </lineage>
</organism>
<dbReference type="Proteomes" id="UP000242814">
    <property type="component" value="Unassembled WGS sequence"/>
</dbReference>
<feature type="compositionally biased region" description="Polar residues" evidence="1">
    <location>
        <begin position="327"/>
        <end position="340"/>
    </location>
</feature>
<evidence type="ECO:0000313" key="3">
    <source>
        <dbReference type="Proteomes" id="UP000242814"/>
    </source>
</evidence>
<dbReference type="VEuPathDB" id="FungiDB:PABG_04752"/>
<feature type="compositionally biased region" description="Low complexity" evidence="1">
    <location>
        <begin position="264"/>
        <end position="276"/>
    </location>
</feature>
<comment type="caution">
    <text evidence="2">The sequence shown here is derived from an EMBL/GenBank/DDBJ whole genome shotgun (WGS) entry which is preliminary data.</text>
</comment>
<feature type="compositionally biased region" description="Polar residues" evidence="1">
    <location>
        <begin position="183"/>
        <end position="197"/>
    </location>
</feature>
<feature type="region of interest" description="Disordered" evidence="1">
    <location>
        <begin position="183"/>
        <end position="209"/>
    </location>
</feature>
<dbReference type="VEuPathDB" id="FungiDB:PADG_05378"/>
<name>A0A1D2J7X7_PARBR</name>
<evidence type="ECO:0008006" key="4">
    <source>
        <dbReference type="Google" id="ProtNLM"/>
    </source>
</evidence>
<feature type="region of interest" description="Disordered" evidence="1">
    <location>
        <begin position="320"/>
        <end position="343"/>
    </location>
</feature>
<feature type="compositionally biased region" description="Polar residues" evidence="1">
    <location>
        <begin position="282"/>
        <end position="299"/>
    </location>
</feature>